<keyword evidence="3" id="KW-1185">Reference proteome</keyword>
<name>A0A8S3UHE3_MYTED</name>
<dbReference type="InterPro" id="IPR049012">
    <property type="entry name" value="Mutator_transp_dom"/>
</dbReference>
<protein>
    <recommendedName>
        <fullName evidence="1">Mutator-like transposase domain-containing protein</fullName>
    </recommendedName>
</protein>
<evidence type="ECO:0000313" key="2">
    <source>
        <dbReference type="EMBL" id="CAG2245734.1"/>
    </source>
</evidence>
<dbReference type="InterPro" id="IPR011333">
    <property type="entry name" value="SKP1/BTB/POZ_sf"/>
</dbReference>
<dbReference type="Pfam" id="PF20700">
    <property type="entry name" value="Mutator"/>
    <property type="match status" value="1"/>
</dbReference>
<proteinExistence type="predicted"/>
<dbReference type="AlphaFoldDB" id="A0A8S3UHE3"/>
<accession>A0A8S3UHE3</accession>
<dbReference type="Proteomes" id="UP000683360">
    <property type="component" value="Unassembled WGS sequence"/>
</dbReference>
<comment type="caution">
    <text evidence="2">The sequence shown here is derived from an EMBL/GenBank/DDBJ whole genome shotgun (WGS) entry which is preliminary data.</text>
</comment>
<dbReference type="Gene3D" id="3.30.710.10">
    <property type="entry name" value="Potassium Channel Kv1.1, Chain A"/>
    <property type="match status" value="1"/>
</dbReference>
<sequence length="342" mass="38478">MFSSSFIEGSKEETPLNSGKKLSHFVLFTLFVLWFDDEFSDDTVHDMLALADEYQTDDLKKRIEKFLVTSALSKSDAITSEQIILDIIEAEIVKHFKHVPGPDSVVSISIGFIEILFTCCSKARMVCAELWKQKQTYGCNAGEGLRLKIFKKRSLSSFTRRRINLLRKHLNSSDRVFRATDGSLKSSNYKSCNSPASGYRLIAIQKLQQHYHDIANHVVFCDKARDIAVRGGNMVEIISQPANYGLATTLQARCSGCQQKLSFDTSSRLETNASRHFDVNVRAVWGALASGNGLAHLNEVLATLDSPTMSQNTFTTIENEISQWWKDLLQEDFSQAIAEEKK</sequence>
<reference evidence="2" key="1">
    <citation type="submission" date="2021-03" db="EMBL/GenBank/DDBJ databases">
        <authorList>
            <person name="Bekaert M."/>
        </authorList>
    </citation>
    <scope>NUCLEOTIDE SEQUENCE</scope>
</reference>
<evidence type="ECO:0000313" key="3">
    <source>
        <dbReference type="Proteomes" id="UP000683360"/>
    </source>
</evidence>
<gene>
    <name evidence="2" type="ORF">MEDL_57731</name>
</gene>
<feature type="domain" description="Mutator-like transposase" evidence="1">
    <location>
        <begin position="239"/>
        <end position="342"/>
    </location>
</feature>
<organism evidence="2 3">
    <name type="scientific">Mytilus edulis</name>
    <name type="common">Blue mussel</name>
    <dbReference type="NCBI Taxonomy" id="6550"/>
    <lineage>
        <taxon>Eukaryota</taxon>
        <taxon>Metazoa</taxon>
        <taxon>Spiralia</taxon>
        <taxon>Lophotrochozoa</taxon>
        <taxon>Mollusca</taxon>
        <taxon>Bivalvia</taxon>
        <taxon>Autobranchia</taxon>
        <taxon>Pteriomorphia</taxon>
        <taxon>Mytilida</taxon>
        <taxon>Mytiloidea</taxon>
        <taxon>Mytilidae</taxon>
        <taxon>Mytilinae</taxon>
        <taxon>Mytilus</taxon>
    </lineage>
</organism>
<dbReference type="EMBL" id="CAJPWZ010002784">
    <property type="protein sequence ID" value="CAG2245734.1"/>
    <property type="molecule type" value="Genomic_DNA"/>
</dbReference>
<dbReference type="OrthoDB" id="6102704at2759"/>
<evidence type="ECO:0000259" key="1">
    <source>
        <dbReference type="Pfam" id="PF20700"/>
    </source>
</evidence>